<feature type="coiled-coil region" evidence="1">
    <location>
        <begin position="49"/>
        <end position="83"/>
    </location>
</feature>
<dbReference type="EMBL" id="CP119311">
    <property type="protein sequence ID" value="WEK38129.1"/>
    <property type="molecule type" value="Genomic_DNA"/>
</dbReference>
<organism evidence="2 3">
    <name type="scientific">Candidatus Pseudobacter hemicellulosilyticus</name>
    <dbReference type="NCBI Taxonomy" id="3121375"/>
    <lineage>
        <taxon>Bacteria</taxon>
        <taxon>Pseudomonadati</taxon>
        <taxon>Bacteroidota</taxon>
        <taxon>Chitinophagia</taxon>
        <taxon>Chitinophagales</taxon>
        <taxon>Chitinophagaceae</taxon>
        <taxon>Pseudobacter</taxon>
    </lineage>
</organism>
<sequence>MICLLLTGILACREKKPPPPAKLATPTILQGKSIDVASMLKRGKGVDLVEALYEELLAKSDSLQQLDQEIRQLKEQQAQVTDSFRLFDQKNKLYYQSANNKLPAIRDSLLRKKVMELLRDSRQRYDQKTSPFMALDSLLTQRNAAVADLYILLKIYQTLPLIEQYQQDHQPGTEPAENYRSKLDSLWRELDTMTQLPPSQLPR</sequence>
<gene>
    <name evidence="2" type="ORF">P0Y53_11535</name>
</gene>
<accession>A0AAJ5WXS0</accession>
<evidence type="ECO:0000256" key="1">
    <source>
        <dbReference type="SAM" id="Coils"/>
    </source>
</evidence>
<evidence type="ECO:0000313" key="2">
    <source>
        <dbReference type="EMBL" id="WEK38129.1"/>
    </source>
</evidence>
<evidence type="ECO:0000313" key="3">
    <source>
        <dbReference type="Proteomes" id="UP001220610"/>
    </source>
</evidence>
<dbReference type="Proteomes" id="UP001220610">
    <property type="component" value="Chromosome"/>
</dbReference>
<dbReference type="AlphaFoldDB" id="A0AAJ5WXS0"/>
<name>A0AAJ5WXS0_9BACT</name>
<proteinExistence type="predicted"/>
<keyword evidence="1" id="KW-0175">Coiled coil</keyword>
<protein>
    <submittedName>
        <fullName evidence="2">Uncharacterized protein</fullName>
    </submittedName>
</protein>
<reference evidence="2" key="1">
    <citation type="submission" date="2023-03" db="EMBL/GenBank/DDBJ databases">
        <title>Andean soil-derived lignocellulolytic bacterial consortium as a source of novel taxa and putative plastic-active enzymes.</title>
        <authorList>
            <person name="Diaz-Garcia L."/>
            <person name="Chuvochina M."/>
            <person name="Feuerriegel G."/>
            <person name="Bunk B."/>
            <person name="Sproer C."/>
            <person name="Streit W.R."/>
            <person name="Rodriguez L.M."/>
            <person name="Overmann J."/>
            <person name="Jimenez D.J."/>
        </authorList>
    </citation>
    <scope>NUCLEOTIDE SEQUENCE</scope>
    <source>
        <strain evidence="2">MAG 7</strain>
    </source>
</reference>